<dbReference type="Proteomes" id="UP000625551">
    <property type="component" value="Unassembled WGS sequence"/>
</dbReference>
<comment type="caution">
    <text evidence="1">The sequence shown here is derived from an EMBL/GenBank/DDBJ whole genome shotgun (WGS) entry which is preliminary data.</text>
</comment>
<evidence type="ECO:0000313" key="2">
    <source>
        <dbReference type="Proteomes" id="UP000625551"/>
    </source>
</evidence>
<dbReference type="RefSeq" id="WP_191183224.1">
    <property type="nucleotide sequence ID" value="NZ_JACXAJ010000002.1"/>
</dbReference>
<name>A0ABR7XFN3_9BACT</name>
<proteinExistence type="predicted"/>
<reference evidence="1 2" key="1">
    <citation type="submission" date="2020-09" db="EMBL/GenBank/DDBJ databases">
        <title>Genome sequencing and assembly of Pontibacter sp.</title>
        <authorList>
            <person name="Chhetri G."/>
        </authorList>
    </citation>
    <scope>NUCLEOTIDE SEQUENCE [LARGE SCALE GENOMIC DNA]</scope>
    <source>
        <strain evidence="1 2">JH31</strain>
    </source>
</reference>
<organism evidence="1 2">
    <name type="scientific">Pontibacter aquaedesilientis</name>
    <dbReference type="NCBI Taxonomy" id="2766980"/>
    <lineage>
        <taxon>Bacteria</taxon>
        <taxon>Pseudomonadati</taxon>
        <taxon>Bacteroidota</taxon>
        <taxon>Cytophagia</taxon>
        <taxon>Cytophagales</taxon>
        <taxon>Hymenobacteraceae</taxon>
        <taxon>Pontibacter</taxon>
    </lineage>
</organism>
<evidence type="ECO:0008006" key="3">
    <source>
        <dbReference type="Google" id="ProtNLM"/>
    </source>
</evidence>
<keyword evidence="2" id="KW-1185">Reference proteome</keyword>
<evidence type="ECO:0000313" key="1">
    <source>
        <dbReference type="EMBL" id="MBD1397100.1"/>
    </source>
</evidence>
<sequence>MHTTTFKFEAGSPYVNSRRPVGQEIYERLMCQARRLHKEDMSKPGWELIVYTPIPAYLNQPTTLEVYWDYDNPDDPDS</sequence>
<protein>
    <recommendedName>
        <fullName evidence="3">GyrI-like small molecule binding domain-containing protein</fullName>
    </recommendedName>
</protein>
<accession>A0ABR7XFN3</accession>
<dbReference type="EMBL" id="JACXAJ010000002">
    <property type="protein sequence ID" value="MBD1397100.1"/>
    <property type="molecule type" value="Genomic_DNA"/>
</dbReference>
<gene>
    <name evidence="1" type="ORF">H9Q13_07975</name>
</gene>